<sequence length="43" mass="5132">MWLLDPYSFLYSYKSWLCLQALASGNERISRSRYLAILWLSIC</sequence>
<geneLocation type="mitochondrion" evidence="1"/>
<dbReference type="AlphaFoldDB" id="A0A1Y0B0J2"/>
<organism evidence="1">
    <name type="scientific">Utricularia reniformis</name>
    <dbReference type="NCBI Taxonomy" id="192314"/>
    <lineage>
        <taxon>Eukaryota</taxon>
        <taxon>Viridiplantae</taxon>
        <taxon>Streptophyta</taxon>
        <taxon>Embryophyta</taxon>
        <taxon>Tracheophyta</taxon>
        <taxon>Spermatophyta</taxon>
        <taxon>Magnoliopsida</taxon>
        <taxon>eudicotyledons</taxon>
        <taxon>Gunneridae</taxon>
        <taxon>Pentapetalae</taxon>
        <taxon>asterids</taxon>
        <taxon>lamiids</taxon>
        <taxon>Lamiales</taxon>
        <taxon>Lentibulariaceae</taxon>
        <taxon>Utricularia</taxon>
    </lineage>
</organism>
<protein>
    <submittedName>
        <fullName evidence="1">Uncharacterized protein</fullName>
    </submittedName>
</protein>
<proteinExistence type="predicted"/>
<accession>A0A1Y0B0J2</accession>
<gene>
    <name evidence="1" type="ORF">AEK19_MT0732</name>
</gene>
<dbReference type="EMBL" id="KY774314">
    <property type="protein sequence ID" value="ART30976.1"/>
    <property type="molecule type" value="Genomic_DNA"/>
</dbReference>
<name>A0A1Y0B0J2_9LAMI</name>
<evidence type="ECO:0000313" key="1">
    <source>
        <dbReference type="EMBL" id="ART30976.1"/>
    </source>
</evidence>
<keyword evidence="1" id="KW-0496">Mitochondrion</keyword>
<reference evidence="1" key="1">
    <citation type="submission" date="2017-03" db="EMBL/GenBank/DDBJ databases">
        <title>The mitochondrial genome of the carnivorous plant Utricularia reniformis (Lentibulariaceae): structure, comparative analysis and evolutionary landmarks.</title>
        <authorList>
            <person name="Silva S.R."/>
            <person name="Alvarenga D.O."/>
            <person name="Michael T.P."/>
            <person name="Miranda V.F.O."/>
            <person name="Varani A.M."/>
        </authorList>
    </citation>
    <scope>NUCLEOTIDE SEQUENCE</scope>
</reference>